<accession>A0A2I0A3J3</accession>
<dbReference type="FunFam" id="1.25.40.10:FF:000427">
    <property type="entry name" value="Pentatricopeptide repeat-containing protein chloroplastic"/>
    <property type="match status" value="1"/>
</dbReference>
<evidence type="ECO:0000313" key="5">
    <source>
        <dbReference type="EMBL" id="PKA50099.1"/>
    </source>
</evidence>
<dbReference type="InterPro" id="IPR002885">
    <property type="entry name" value="PPR_rpt"/>
</dbReference>
<dbReference type="GO" id="GO:0003729">
    <property type="term" value="F:mRNA binding"/>
    <property type="evidence" value="ECO:0007669"/>
    <property type="project" value="UniProtKB-ARBA"/>
</dbReference>
<dbReference type="AlphaFoldDB" id="A0A2I0A3J3"/>
<keyword evidence="2" id="KW-0677">Repeat</keyword>
<feature type="repeat" description="PPR" evidence="3">
    <location>
        <begin position="188"/>
        <end position="218"/>
    </location>
</feature>
<proteinExistence type="inferred from homology"/>
<sequence length="590" mass="65213">MKVPDSIIVCRANSSSKISSSKIRHCSTSLLPSPPSTKFLKKTHAKLLRSGEIADAFVAGKLVADVADSNLPYAVCLLFHPHFPLSTFAWNSVIRGFAEGPSPSKSISVYRRMLADGFLPNNYTFPFLLKSSAQLGDPRVGLSIHATVIRRGLERLDPFIQTSLISFHAALVSILTAHQVFDESRVKDVTSWNSLIKGYVGCGQHMDAIRVFRAMQDRCRARADEITMLSVVSACTHLGALEMGRWIHAHIDRNRLKMTLNLATALINMYARCGEIESSKSLFHGMQKKDVRTWSVMISGMAIHGLAEDAFDLFTEMQRVGVHPDSVTITGVLSACSHGGMVEEGKLILSEPTIEHYGCVVDLLGRAGRLEEALNLTRKISGKPDVVLWGSLLVACRVHKNIPMGEMVAKEILKLEPGNAGAHVFLSNVYAASGKWDIVQEVRNKMKNLEIHKPPGSSLIEVNGIVHEFLSGDLSHAQMDRIYRMLDEIGRLQSPPKGLEPTTGSISFDINDEDKELCLSQHSEKLAVCFGLISTRPGSPLRIVKNLRICDDCHSVMKLVSEAYGRTVVVRDSNRFHHFRKGSCSCTDYW</sequence>
<dbReference type="GO" id="GO:0016787">
    <property type="term" value="F:hydrolase activity"/>
    <property type="evidence" value="ECO:0007669"/>
    <property type="project" value="UniProtKB-KW"/>
</dbReference>
<dbReference type="InterPro" id="IPR046848">
    <property type="entry name" value="E_motif"/>
</dbReference>
<dbReference type="Pfam" id="PF01535">
    <property type="entry name" value="PPR"/>
    <property type="match status" value="3"/>
</dbReference>
<dbReference type="EMBL" id="KZ452031">
    <property type="protein sequence ID" value="PKA50099.1"/>
    <property type="molecule type" value="Genomic_DNA"/>
</dbReference>
<dbReference type="Gene3D" id="1.25.40.10">
    <property type="entry name" value="Tetratricopeptide repeat domain"/>
    <property type="match status" value="3"/>
</dbReference>
<dbReference type="GO" id="GO:0009451">
    <property type="term" value="P:RNA modification"/>
    <property type="evidence" value="ECO:0007669"/>
    <property type="project" value="InterPro"/>
</dbReference>
<dbReference type="GO" id="GO:0008270">
    <property type="term" value="F:zinc ion binding"/>
    <property type="evidence" value="ECO:0007669"/>
    <property type="project" value="InterPro"/>
</dbReference>
<keyword evidence="5" id="KW-0378">Hydrolase</keyword>
<gene>
    <name evidence="5" type="primary">PCMP-H14</name>
    <name evidence="5" type="ORF">AXF42_Ash019617</name>
</gene>
<dbReference type="EC" id="3.6.1.-" evidence="5"/>
<evidence type="ECO:0000313" key="6">
    <source>
        <dbReference type="Proteomes" id="UP000236161"/>
    </source>
</evidence>
<dbReference type="Pfam" id="PF20431">
    <property type="entry name" value="E_motif"/>
    <property type="match status" value="1"/>
</dbReference>
<dbReference type="NCBIfam" id="TIGR00756">
    <property type="entry name" value="PPR"/>
    <property type="match status" value="4"/>
</dbReference>
<dbReference type="Pfam" id="PF13041">
    <property type="entry name" value="PPR_2"/>
    <property type="match status" value="1"/>
</dbReference>
<evidence type="ECO:0000256" key="2">
    <source>
        <dbReference type="ARBA" id="ARBA00022737"/>
    </source>
</evidence>
<dbReference type="FunFam" id="1.25.40.10:FF:000690">
    <property type="entry name" value="Pentatricopeptide repeat-containing protein"/>
    <property type="match status" value="1"/>
</dbReference>
<dbReference type="InterPro" id="IPR011990">
    <property type="entry name" value="TPR-like_helical_dom_sf"/>
</dbReference>
<dbReference type="OrthoDB" id="185373at2759"/>
<keyword evidence="6" id="KW-1185">Reference proteome</keyword>
<dbReference type="PROSITE" id="PS51375">
    <property type="entry name" value="PPR"/>
    <property type="match status" value="3"/>
</dbReference>
<dbReference type="InterPro" id="IPR046960">
    <property type="entry name" value="PPR_At4g14850-like_plant"/>
</dbReference>
<feature type="repeat" description="PPR" evidence="3">
    <location>
        <begin position="290"/>
        <end position="324"/>
    </location>
</feature>
<reference evidence="5 6" key="1">
    <citation type="journal article" date="2017" name="Nature">
        <title>The Apostasia genome and the evolution of orchids.</title>
        <authorList>
            <person name="Zhang G.Q."/>
            <person name="Liu K.W."/>
            <person name="Li Z."/>
            <person name="Lohaus R."/>
            <person name="Hsiao Y.Y."/>
            <person name="Niu S.C."/>
            <person name="Wang J.Y."/>
            <person name="Lin Y.C."/>
            <person name="Xu Q."/>
            <person name="Chen L.J."/>
            <person name="Yoshida K."/>
            <person name="Fujiwara S."/>
            <person name="Wang Z.W."/>
            <person name="Zhang Y.Q."/>
            <person name="Mitsuda N."/>
            <person name="Wang M."/>
            <person name="Liu G.H."/>
            <person name="Pecoraro L."/>
            <person name="Huang H.X."/>
            <person name="Xiao X.J."/>
            <person name="Lin M."/>
            <person name="Wu X.Y."/>
            <person name="Wu W.L."/>
            <person name="Chen Y.Y."/>
            <person name="Chang S.B."/>
            <person name="Sakamoto S."/>
            <person name="Ohme-Takagi M."/>
            <person name="Yagi M."/>
            <person name="Zeng S.J."/>
            <person name="Shen C.Y."/>
            <person name="Yeh C.M."/>
            <person name="Luo Y.B."/>
            <person name="Tsai W.C."/>
            <person name="Van de Peer Y."/>
            <person name="Liu Z.J."/>
        </authorList>
    </citation>
    <scope>NUCLEOTIDE SEQUENCE [LARGE SCALE GENOMIC DNA]</scope>
    <source>
        <strain evidence="6">cv. Shenzhen</strain>
        <tissue evidence="5">Stem</tissue>
    </source>
</reference>
<feature type="domain" description="DYW" evidence="4">
    <location>
        <begin position="498"/>
        <end position="590"/>
    </location>
</feature>
<dbReference type="PANTHER" id="PTHR47926">
    <property type="entry name" value="PENTATRICOPEPTIDE REPEAT-CONTAINING PROTEIN"/>
    <property type="match status" value="1"/>
</dbReference>
<organism evidence="5 6">
    <name type="scientific">Apostasia shenzhenica</name>
    <dbReference type="NCBI Taxonomy" id="1088818"/>
    <lineage>
        <taxon>Eukaryota</taxon>
        <taxon>Viridiplantae</taxon>
        <taxon>Streptophyta</taxon>
        <taxon>Embryophyta</taxon>
        <taxon>Tracheophyta</taxon>
        <taxon>Spermatophyta</taxon>
        <taxon>Magnoliopsida</taxon>
        <taxon>Liliopsida</taxon>
        <taxon>Asparagales</taxon>
        <taxon>Orchidaceae</taxon>
        <taxon>Apostasioideae</taxon>
        <taxon>Apostasia</taxon>
    </lineage>
</organism>
<feature type="repeat" description="PPR" evidence="3">
    <location>
        <begin position="86"/>
        <end position="120"/>
    </location>
</feature>
<dbReference type="Proteomes" id="UP000236161">
    <property type="component" value="Unassembled WGS sequence"/>
</dbReference>
<evidence type="ECO:0000256" key="3">
    <source>
        <dbReference type="PROSITE-ProRule" id="PRU00708"/>
    </source>
</evidence>
<evidence type="ECO:0000259" key="4">
    <source>
        <dbReference type="Pfam" id="PF14432"/>
    </source>
</evidence>
<dbReference type="InterPro" id="IPR032867">
    <property type="entry name" value="DYW_dom"/>
</dbReference>
<evidence type="ECO:0000256" key="1">
    <source>
        <dbReference type="ARBA" id="ARBA00006643"/>
    </source>
</evidence>
<name>A0A2I0A3J3_9ASPA</name>
<protein>
    <submittedName>
        <fullName evidence="5">Pentatricopeptide repeat-containing protein</fullName>
        <ecNumber evidence="5">3.6.1.-</ecNumber>
    </submittedName>
</protein>
<comment type="similarity">
    <text evidence="1">Belongs to the PPR family. PCMP-H subfamily.</text>
</comment>
<dbReference type="Pfam" id="PF14432">
    <property type="entry name" value="DYW_deaminase"/>
    <property type="match status" value="1"/>
</dbReference>
<dbReference type="PANTHER" id="PTHR47926:SF537">
    <property type="entry name" value="PENTACOTRIPEPTIDE-REPEAT REGION OF PRORP DOMAIN-CONTAINING PROTEIN"/>
    <property type="match status" value="1"/>
</dbReference>